<gene>
    <name evidence="1" type="ORF">RYS15_19395</name>
</gene>
<accession>A0ABU3W2T8</accession>
<comment type="caution">
    <text evidence="1">The sequence shown here is derived from an EMBL/GenBank/DDBJ whole genome shotgun (WGS) entry which is preliminary data.</text>
</comment>
<evidence type="ECO:0000313" key="1">
    <source>
        <dbReference type="EMBL" id="MDV2080858.1"/>
    </source>
</evidence>
<dbReference type="Proteomes" id="UP001269819">
    <property type="component" value="Unassembled WGS sequence"/>
</dbReference>
<evidence type="ECO:0000313" key="2">
    <source>
        <dbReference type="Proteomes" id="UP001269819"/>
    </source>
</evidence>
<proteinExistence type="predicted"/>
<keyword evidence="2" id="KW-1185">Reference proteome</keyword>
<dbReference type="RefSeq" id="WP_316975208.1">
    <property type="nucleotide sequence ID" value="NZ_JAWIIJ010000020.1"/>
</dbReference>
<protein>
    <submittedName>
        <fullName evidence="1">Tetratricopeptide repeat-containing protein</fullName>
    </submittedName>
</protein>
<organism evidence="1 2">
    <name type="scientific">Marinobacter xestospongiae</name>
    <dbReference type="NCBI Taxonomy" id="994319"/>
    <lineage>
        <taxon>Bacteria</taxon>
        <taxon>Pseudomonadati</taxon>
        <taxon>Pseudomonadota</taxon>
        <taxon>Gammaproteobacteria</taxon>
        <taxon>Pseudomonadales</taxon>
        <taxon>Marinobacteraceae</taxon>
        <taxon>Marinobacter</taxon>
    </lineage>
</organism>
<reference evidence="1 2" key="1">
    <citation type="submission" date="2023-10" db="EMBL/GenBank/DDBJ databases">
        <title>Characteristics and mechanism of a salt-tolerant marine origin heterotrophic nitrifying- aerobic denitrifying bacteria Marinobacter xestospongiae HN1.</title>
        <authorList>
            <person name="Qi R."/>
        </authorList>
    </citation>
    <scope>NUCLEOTIDE SEQUENCE [LARGE SCALE GENOMIC DNA]</scope>
    <source>
        <strain evidence="1 2">HN1</strain>
    </source>
</reference>
<dbReference type="EMBL" id="JAWIIJ010000020">
    <property type="protein sequence ID" value="MDV2080858.1"/>
    <property type="molecule type" value="Genomic_DNA"/>
</dbReference>
<sequence>MRVPDGIEELSVSVDDVPLGPYPPLGFLPVAEAALGNGDYYGLYWPIGRENQSPVVCDMFHDEHALKPCFSSVERFIEWLKVSEWERGDNEIADEMSPALLFAEARVCYSGSDVKGAVELLKKACDVLPEVSEYWHALSTQAKRLSEVELSAQSALNALNSNWVFGLPSQGVIRMLRSPSVREAIPNDPLIQRIDELELGFGGVKENPAYSVIYECVQEYFKREQFIEGLVLYQNYAYMMYSETLSFQERHDFNLQDWQSEYTGLCLQYLGDNRTISDQMVMA</sequence>
<name>A0ABU3W2T8_9GAMM</name>